<evidence type="ECO:0000313" key="5">
    <source>
        <dbReference type="EMBL" id="SJL12949.1"/>
    </source>
</evidence>
<dbReference type="STRING" id="47428.A0A284RW23"/>
<dbReference type="PANTHER" id="PTHR44845:SF1">
    <property type="entry name" value="L-2-AMINOADIPATE REDUCTASE"/>
    <property type="match status" value="1"/>
</dbReference>
<dbReference type="InterPro" id="IPR036291">
    <property type="entry name" value="NAD(P)-bd_dom_sf"/>
</dbReference>
<dbReference type="Pfam" id="PF07993">
    <property type="entry name" value="NAD_binding_4"/>
    <property type="match status" value="1"/>
</dbReference>
<protein>
    <recommendedName>
        <fullName evidence="4">Carrier domain-containing protein</fullName>
    </recommendedName>
</protein>
<accession>A0A284RW23</accession>
<evidence type="ECO:0000313" key="6">
    <source>
        <dbReference type="Proteomes" id="UP000219338"/>
    </source>
</evidence>
<dbReference type="OrthoDB" id="2990505at2759"/>
<keyword evidence="2" id="KW-0597">Phosphoprotein</keyword>
<gene>
    <name evidence="5" type="ORF">ARMOST_16384</name>
</gene>
<sequence length="277" mass="31034">MTTLTYTLVFILLKRMLLNPNGKIDKPVLPFPDNARSATAAPTTDKATLTEEKMRELWSKILPNAPHPLLLEESFSDLGGHSVLATRLIFEIHKSFVVGASLGLIFDEPTISGLVKAVEALRNADKKTITTIEYGKDYDQQVPKLHYLHTPSFRQRYEADYCLPRRCNWFLGGVCDDEWVNTGRLEVLTAGNLRLDNFGLGDEEWSRAAEDADAMLHDGALVHWVYPYEKLWAANVISTLTAIELASTGKQKLVFVSSTSAINTEHYVRLSESPNLI</sequence>
<organism evidence="5 6">
    <name type="scientific">Armillaria ostoyae</name>
    <name type="common">Armillaria root rot fungus</name>
    <dbReference type="NCBI Taxonomy" id="47428"/>
    <lineage>
        <taxon>Eukaryota</taxon>
        <taxon>Fungi</taxon>
        <taxon>Dikarya</taxon>
        <taxon>Basidiomycota</taxon>
        <taxon>Agaricomycotina</taxon>
        <taxon>Agaricomycetes</taxon>
        <taxon>Agaricomycetidae</taxon>
        <taxon>Agaricales</taxon>
        <taxon>Marasmiineae</taxon>
        <taxon>Physalacriaceae</taxon>
        <taxon>Armillaria</taxon>
    </lineage>
</organism>
<dbReference type="OMA" id="INTEHYV"/>
<dbReference type="EMBL" id="FUEG01000018">
    <property type="protein sequence ID" value="SJL12949.1"/>
    <property type="molecule type" value="Genomic_DNA"/>
</dbReference>
<dbReference type="PROSITE" id="PS00012">
    <property type="entry name" value="PHOSPHOPANTETHEINE"/>
    <property type="match status" value="1"/>
</dbReference>
<dbReference type="InterPro" id="IPR036736">
    <property type="entry name" value="ACP-like_sf"/>
</dbReference>
<dbReference type="Gene3D" id="3.40.50.720">
    <property type="entry name" value="NAD(P)-binding Rossmann-like Domain"/>
    <property type="match status" value="1"/>
</dbReference>
<proteinExistence type="predicted"/>
<dbReference type="SUPFAM" id="SSF47336">
    <property type="entry name" value="ACP-like"/>
    <property type="match status" value="1"/>
</dbReference>
<evidence type="ECO:0000259" key="4">
    <source>
        <dbReference type="PROSITE" id="PS50075"/>
    </source>
</evidence>
<feature type="chain" id="PRO_5013261567" description="Carrier domain-containing protein" evidence="3">
    <location>
        <begin position="19"/>
        <end position="277"/>
    </location>
</feature>
<keyword evidence="3" id="KW-0732">Signal</keyword>
<dbReference type="SUPFAM" id="SSF51735">
    <property type="entry name" value="NAD(P)-binding Rossmann-fold domains"/>
    <property type="match status" value="1"/>
</dbReference>
<dbReference type="Proteomes" id="UP000219338">
    <property type="component" value="Unassembled WGS sequence"/>
</dbReference>
<name>A0A284RW23_ARMOS</name>
<keyword evidence="6" id="KW-1185">Reference proteome</keyword>
<reference evidence="6" key="1">
    <citation type="journal article" date="2017" name="Nat. Ecol. Evol.">
        <title>Genome expansion and lineage-specific genetic innovations in the forest pathogenic fungi Armillaria.</title>
        <authorList>
            <person name="Sipos G."/>
            <person name="Prasanna A.N."/>
            <person name="Walter M.C."/>
            <person name="O'Connor E."/>
            <person name="Balint B."/>
            <person name="Krizsan K."/>
            <person name="Kiss B."/>
            <person name="Hess J."/>
            <person name="Varga T."/>
            <person name="Slot J."/>
            <person name="Riley R."/>
            <person name="Boka B."/>
            <person name="Rigling D."/>
            <person name="Barry K."/>
            <person name="Lee J."/>
            <person name="Mihaltcheva S."/>
            <person name="LaButti K."/>
            <person name="Lipzen A."/>
            <person name="Waldron R."/>
            <person name="Moloney N.M."/>
            <person name="Sperisen C."/>
            <person name="Kredics L."/>
            <person name="Vagvoelgyi C."/>
            <person name="Patrignani A."/>
            <person name="Fitzpatrick D."/>
            <person name="Nagy I."/>
            <person name="Doyle S."/>
            <person name="Anderson J.B."/>
            <person name="Grigoriev I.V."/>
            <person name="Gueldener U."/>
            <person name="Muensterkoetter M."/>
            <person name="Nagy L.G."/>
        </authorList>
    </citation>
    <scope>NUCLEOTIDE SEQUENCE [LARGE SCALE GENOMIC DNA]</scope>
    <source>
        <strain evidence="6">C18/9</strain>
    </source>
</reference>
<dbReference type="Gene3D" id="1.10.1200.10">
    <property type="entry name" value="ACP-like"/>
    <property type="match status" value="1"/>
</dbReference>
<evidence type="ECO:0000256" key="2">
    <source>
        <dbReference type="ARBA" id="ARBA00022553"/>
    </source>
</evidence>
<dbReference type="InterPro" id="IPR006162">
    <property type="entry name" value="Ppantetheine_attach_site"/>
</dbReference>
<dbReference type="Pfam" id="PF00550">
    <property type="entry name" value="PP-binding"/>
    <property type="match status" value="1"/>
</dbReference>
<dbReference type="PROSITE" id="PS50075">
    <property type="entry name" value="CARRIER"/>
    <property type="match status" value="1"/>
</dbReference>
<feature type="signal peptide" evidence="3">
    <location>
        <begin position="1"/>
        <end position="18"/>
    </location>
</feature>
<dbReference type="PANTHER" id="PTHR44845">
    <property type="entry name" value="CARRIER DOMAIN-CONTAINING PROTEIN"/>
    <property type="match status" value="1"/>
</dbReference>
<dbReference type="InterPro" id="IPR009081">
    <property type="entry name" value="PP-bd_ACP"/>
</dbReference>
<evidence type="ECO:0000256" key="3">
    <source>
        <dbReference type="SAM" id="SignalP"/>
    </source>
</evidence>
<keyword evidence="1" id="KW-0596">Phosphopantetheine</keyword>
<dbReference type="InterPro" id="IPR013120">
    <property type="entry name" value="FAR_NAD-bd"/>
</dbReference>
<dbReference type="AlphaFoldDB" id="A0A284RW23"/>
<feature type="domain" description="Carrier" evidence="4">
    <location>
        <begin position="45"/>
        <end position="122"/>
    </location>
</feature>
<evidence type="ECO:0000256" key="1">
    <source>
        <dbReference type="ARBA" id="ARBA00022450"/>
    </source>
</evidence>